<keyword evidence="3" id="KW-1185">Reference proteome</keyword>
<comment type="caution">
    <text evidence="2">The sequence shown here is derived from an EMBL/GenBank/DDBJ whole genome shotgun (WGS) entry which is preliminary data.</text>
</comment>
<dbReference type="Proteomes" id="UP000601435">
    <property type="component" value="Unassembled WGS sequence"/>
</dbReference>
<dbReference type="PANTHER" id="PTHR47027:SF20">
    <property type="entry name" value="REVERSE TRANSCRIPTASE-LIKE PROTEIN WITH RNA-DIRECTED DNA POLYMERASE DOMAIN"/>
    <property type="match status" value="1"/>
</dbReference>
<name>A0A813A6J2_9DINO</name>
<dbReference type="PROSITE" id="PS50878">
    <property type="entry name" value="RT_POL"/>
    <property type="match status" value="1"/>
</dbReference>
<dbReference type="AlphaFoldDB" id="A0A813A6J2"/>
<dbReference type="SUPFAM" id="SSF56672">
    <property type="entry name" value="DNA/RNA polymerases"/>
    <property type="match status" value="1"/>
</dbReference>
<organism evidence="2 3">
    <name type="scientific">Symbiodinium necroappetens</name>
    <dbReference type="NCBI Taxonomy" id="1628268"/>
    <lineage>
        <taxon>Eukaryota</taxon>
        <taxon>Sar</taxon>
        <taxon>Alveolata</taxon>
        <taxon>Dinophyceae</taxon>
        <taxon>Suessiales</taxon>
        <taxon>Symbiodiniaceae</taxon>
        <taxon>Symbiodinium</taxon>
    </lineage>
</organism>
<dbReference type="PANTHER" id="PTHR47027">
    <property type="entry name" value="REVERSE TRANSCRIPTASE DOMAIN-CONTAINING PROTEIN"/>
    <property type="match status" value="1"/>
</dbReference>
<protein>
    <submittedName>
        <fullName evidence="2">Capn15 protein</fullName>
    </submittedName>
</protein>
<dbReference type="InterPro" id="IPR043502">
    <property type="entry name" value="DNA/RNA_pol_sf"/>
</dbReference>
<reference evidence="2" key="1">
    <citation type="submission" date="2021-02" db="EMBL/GenBank/DDBJ databases">
        <authorList>
            <person name="Dougan E. K."/>
            <person name="Rhodes N."/>
            <person name="Thang M."/>
            <person name="Chan C."/>
        </authorList>
    </citation>
    <scope>NUCLEOTIDE SEQUENCE</scope>
</reference>
<dbReference type="OrthoDB" id="418515at2759"/>
<accession>A0A813A6J2</accession>
<dbReference type="Pfam" id="PF00078">
    <property type="entry name" value="RVT_1"/>
    <property type="match status" value="1"/>
</dbReference>
<sequence>IIQELAPKATYRKFQLRLDGKLLTPEAELKEMQKHYEQACQDHPQDPSGGYVGTRLHMSSQLTLTIDGAQVCLDMSTAFDVMPRDGLRAALREAGIEGSPAEILLSWIENSTYRIRIGLLSTDVRSARGVKQGCPVSPLLFAAFSTMVTRRLDAKLGAKWSQKHLTLYADDRHISSLFHSYPAFDKFTQCLGVVLSTLKQHGMIVNADKAAVILTMQGAQRKKAIAEFTRIQKDQRHLKVRSSGQDVFLPVVSQTVYLGAVISYRNFQASTLEHRLTKCKATQSRLHKILQGRDPQDAFTQGPTHPWMKQLLEVPEHEASLLAEAVAPQVGADPQPQAIAIDSEVWEAHVIHQTSATRPHPVTSSGAWSL</sequence>
<feature type="non-terminal residue" evidence="2">
    <location>
        <position position="1"/>
    </location>
</feature>
<proteinExistence type="predicted"/>
<feature type="domain" description="Reverse transcriptase" evidence="1">
    <location>
        <begin position="1"/>
        <end position="262"/>
    </location>
</feature>
<gene>
    <name evidence="2" type="primary">Capn15</name>
    <name evidence="2" type="ORF">SNEC2469_LOCUS26971</name>
</gene>
<evidence type="ECO:0000313" key="2">
    <source>
        <dbReference type="EMBL" id="CAE7857100.1"/>
    </source>
</evidence>
<evidence type="ECO:0000259" key="1">
    <source>
        <dbReference type="PROSITE" id="PS50878"/>
    </source>
</evidence>
<dbReference type="EMBL" id="CAJNJA010055978">
    <property type="protein sequence ID" value="CAE7857100.1"/>
    <property type="molecule type" value="Genomic_DNA"/>
</dbReference>
<dbReference type="InterPro" id="IPR000477">
    <property type="entry name" value="RT_dom"/>
</dbReference>
<evidence type="ECO:0000313" key="3">
    <source>
        <dbReference type="Proteomes" id="UP000601435"/>
    </source>
</evidence>